<comment type="caution">
    <text evidence="1">The sequence shown here is derived from an EMBL/GenBank/DDBJ whole genome shotgun (WGS) entry which is preliminary data.</text>
</comment>
<proteinExistence type="predicted"/>
<dbReference type="Proteomes" id="UP001632037">
    <property type="component" value="Unassembled WGS sequence"/>
</dbReference>
<organism evidence="1 2">
    <name type="scientific">Phytophthora oleae</name>
    <dbReference type="NCBI Taxonomy" id="2107226"/>
    <lineage>
        <taxon>Eukaryota</taxon>
        <taxon>Sar</taxon>
        <taxon>Stramenopiles</taxon>
        <taxon>Oomycota</taxon>
        <taxon>Peronosporomycetes</taxon>
        <taxon>Peronosporales</taxon>
        <taxon>Peronosporaceae</taxon>
        <taxon>Phytophthora</taxon>
    </lineage>
</organism>
<sequence length="139" mass="15618">MNCVCSSNLDTYEVTQDVFLLSQDKTEKFHGTLAYHPACMPVSSFKSPRAAKKLCGQKRNAKIDKGDYKVGDLDSFTRKMAQLLAKESARNDDELVVMMHELIKETLIYRTDVERSGLSLSPAVGNTARALRKHMMNTD</sequence>
<dbReference type="AlphaFoldDB" id="A0ABD3EWY1"/>
<evidence type="ECO:0008006" key="3">
    <source>
        <dbReference type="Google" id="ProtNLM"/>
    </source>
</evidence>
<evidence type="ECO:0000313" key="2">
    <source>
        <dbReference type="Proteomes" id="UP001632037"/>
    </source>
</evidence>
<reference evidence="1 2" key="1">
    <citation type="submission" date="2024-09" db="EMBL/GenBank/DDBJ databases">
        <title>Genome sequencing and assembly of Phytophthora oleae, isolate VK10A, causative agent of rot of olive drupes.</title>
        <authorList>
            <person name="Conti Taguali S."/>
            <person name="Riolo M."/>
            <person name="La Spada F."/>
            <person name="Cacciola S.O."/>
            <person name="Dionisio G."/>
        </authorList>
    </citation>
    <scope>NUCLEOTIDE SEQUENCE [LARGE SCALE GENOMIC DNA]</scope>
    <source>
        <strain evidence="1 2">VK10A</strain>
    </source>
</reference>
<accession>A0ABD3EWY1</accession>
<protein>
    <recommendedName>
        <fullName evidence="3">PARP-type domain-containing protein</fullName>
    </recommendedName>
</protein>
<keyword evidence="2" id="KW-1185">Reference proteome</keyword>
<evidence type="ECO:0000313" key="1">
    <source>
        <dbReference type="EMBL" id="KAL3659040.1"/>
    </source>
</evidence>
<dbReference type="EMBL" id="JBIMZQ010000049">
    <property type="protein sequence ID" value="KAL3659040.1"/>
    <property type="molecule type" value="Genomic_DNA"/>
</dbReference>
<gene>
    <name evidence="1" type="ORF">V7S43_015924</name>
</gene>
<name>A0ABD3EWY1_9STRA</name>